<dbReference type="Proteomes" id="UP000011715">
    <property type="component" value="Unassembled WGS sequence"/>
</dbReference>
<reference evidence="2" key="5">
    <citation type="submission" date="2015-06" db="UniProtKB">
        <authorList>
            <consortium name="EnsemblFungi"/>
        </authorList>
    </citation>
    <scope>IDENTIFICATION</scope>
    <source>
        <strain evidence="2">ATCC 64411</strain>
    </source>
</reference>
<reference evidence="1" key="3">
    <citation type="submission" date="2011-03" db="EMBL/GenBank/DDBJ databases">
        <title>Annotation of Magnaporthe poae ATCC 64411.</title>
        <authorList>
            <person name="Ma L.-J."/>
            <person name="Dead R."/>
            <person name="Young S.K."/>
            <person name="Zeng Q."/>
            <person name="Gargeya S."/>
            <person name="Fitzgerald M."/>
            <person name="Haas B."/>
            <person name="Abouelleil A."/>
            <person name="Alvarado L."/>
            <person name="Arachchi H.M."/>
            <person name="Berlin A."/>
            <person name="Brown A."/>
            <person name="Chapman S.B."/>
            <person name="Chen Z."/>
            <person name="Dunbar C."/>
            <person name="Freedman E."/>
            <person name="Gearin G."/>
            <person name="Gellesch M."/>
            <person name="Goldberg J."/>
            <person name="Griggs A."/>
            <person name="Gujja S."/>
            <person name="Heiman D."/>
            <person name="Howarth C."/>
            <person name="Larson L."/>
            <person name="Lui A."/>
            <person name="MacDonald P.J.P."/>
            <person name="Mehta T."/>
            <person name="Montmayeur A."/>
            <person name="Murphy C."/>
            <person name="Neiman D."/>
            <person name="Pearson M."/>
            <person name="Priest M."/>
            <person name="Roberts A."/>
            <person name="Saif S."/>
            <person name="Shea T."/>
            <person name="Shenoy N."/>
            <person name="Sisk P."/>
            <person name="Stolte C."/>
            <person name="Sykes S."/>
            <person name="Yandava C."/>
            <person name="Wortman J."/>
            <person name="Nusbaum C."/>
            <person name="Birren B."/>
        </authorList>
    </citation>
    <scope>NUCLEOTIDE SEQUENCE</scope>
    <source>
        <strain evidence="1">ATCC 64411</strain>
    </source>
</reference>
<organism evidence="2 3">
    <name type="scientific">Magnaporthiopsis poae (strain ATCC 64411 / 73-15)</name>
    <name type="common">Kentucky bluegrass fungus</name>
    <name type="synonym">Magnaporthe poae</name>
    <dbReference type="NCBI Taxonomy" id="644358"/>
    <lineage>
        <taxon>Eukaryota</taxon>
        <taxon>Fungi</taxon>
        <taxon>Dikarya</taxon>
        <taxon>Ascomycota</taxon>
        <taxon>Pezizomycotina</taxon>
        <taxon>Sordariomycetes</taxon>
        <taxon>Sordariomycetidae</taxon>
        <taxon>Magnaporthales</taxon>
        <taxon>Magnaporthaceae</taxon>
        <taxon>Magnaporthiopsis</taxon>
    </lineage>
</organism>
<accession>A0A0C4E4N3</accession>
<dbReference type="EMBL" id="ADBL01001793">
    <property type="status" value="NOT_ANNOTATED_CDS"/>
    <property type="molecule type" value="Genomic_DNA"/>
</dbReference>
<dbReference type="AlphaFoldDB" id="A0A0C4E4N3"/>
<reference evidence="2" key="4">
    <citation type="journal article" date="2015" name="G3 (Bethesda)">
        <title>Genome sequences of three phytopathogenic species of the Magnaporthaceae family of fungi.</title>
        <authorList>
            <person name="Okagaki L.H."/>
            <person name="Nunes C.C."/>
            <person name="Sailsbery J."/>
            <person name="Clay B."/>
            <person name="Brown D."/>
            <person name="John T."/>
            <person name="Oh Y."/>
            <person name="Young N."/>
            <person name="Fitzgerald M."/>
            <person name="Haas B.J."/>
            <person name="Zeng Q."/>
            <person name="Young S."/>
            <person name="Adiconis X."/>
            <person name="Fan L."/>
            <person name="Levin J.Z."/>
            <person name="Mitchell T.K."/>
            <person name="Okubara P.A."/>
            <person name="Farman M.L."/>
            <person name="Kohn L.M."/>
            <person name="Birren B."/>
            <person name="Ma L.-J."/>
            <person name="Dean R.A."/>
        </authorList>
    </citation>
    <scope>NUCLEOTIDE SEQUENCE</scope>
    <source>
        <strain evidence="2">ATCC 64411 / 73-15</strain>
    </source>
</reference>
<proteinExistence type="predicted"/>
<reference evidence="3" key="1">
    <citation type="submission" date="2010-05" db="EMBL/GenBank/DDBJ databases">
        <title>The genome sequence of Magnaporthe poae strain ATCC 64411.</title>
        <authorList>
            <person name="Ma L.-J."/>
            <person name="Dead R."/>
            <person name="Young S."/>
            <person name="Zeng Q."/>
            <person name="Koehrsen M."/>
            <person name="Alvarado L."/>
            <person name="Berlin A."/>
            <person name="Chapman S.B."/>
            <person name="Chen Z."/>
            <person name="Freedman E."/>
            <person name="Gellesch M."/>
            <person name="Goldberg J."/>
            <person name="Griggs A."/>
            <person name="Gujja S."/>
            <person name="Heilman E.R."/>
            <person name="Heiman D."/>
            <person name="Hepburn T."/>
            <person name="Howarth C."/>
            <person name="Jen D."/>
            <person name="Larson L."/>
            <person name="Mehta T."/>
            <person name="Neiman D."/>
            <person name="Pearson M."/>
            <person name="Roberts A."/>
            <person name="Saif S."/>
            <person name="Shea T."/>
            <person name="Shenoy N."/>
            <person name="Sisk P."/>
            <person name="Stolte C."/>
            <person name="Sykes S."/>
            <person name="Walk T."/>
            <person name="White J."/>
            <person name="Yandava C."/>
            <person name="Haas B."/>
            <person name="Nusbaum C."/>
            <person name="Birren B."/>
        </authorList>
    </citation>
    <scope>NUCLEOTIDE SEQUENCE [LARGE SCALE GENOMIC DNA]</scope>
    <source>
        <strain evidence="3">ATCC 64411 / 73-15</strain>
    </source>
</reference>
<dbReference type="VEuPathDB" id="FungiDB:MAPG_07430"/>
<reference evidence="1" key="2">
    <citation type="submission" date="2010-05" db="EMBL/GenBank/DDBJ databases">
        <title>The Genome Sequence of Magnaporthe poae strain ATCC 64411.</title>
        <authorList>
            <consortium name="The Broad Institute Genome Sequencing Platform"/>
            <consortium name="Broad Institute Genome Sequencing Center for Infectious Disease"/>
            <person name="Ma L.-J."/>
            <person name="Dead R."/>
            <person name="Young S."/>
            <person name="Zeng Q."/>
            <person name="Koehrsen M."/>
            <person name="Alvarado L."/>
            <person name="Berlin A."/>
            <person name="Chapman S.B."/>
            <person name="Chen Z."/>
            <person name="Freedman E."/>
            <person name="Gellesch M."/>
            <person name="Goldberg J."/>
            <person name="Griggs A."/>
            <person name="Gujja S."/>
            <person name="Heilman E.R."/>
            <person name="Heiman D."/>
            <person name="Hepburn T."/>
            <person name="Howarth C."/>
            <person name="Jen D."/>
            <person name="Larson L."/>
            <person name="Mehta T."/>
            <person name="Neiman D."/>
            <person name="Pearson M."/>
            <person name="Roberts A."/>
            <person name="Saif S."/>
            <person name="Shea T."/>
            <person name="Shenoy N."/>
            <person name="Sisk P."/>
            <person name="Stolte C."/>
            <person name="Sykes S."/>
            <person name="Walk T."/>
            <person name="White J."/>
            <person name="Yandava C."/>
            <person name="Haas B."/>
            <person name="Nusbaum C."/>
            <person name="Birren B."/>
        </authorList>
    </citation>
    <scope>NUCLEOTIDE SEQUENCE</scope>
    <source>
        <strain evidence="1">ATCC 64411</strain>
    </source>
</reference>
<name>A0A0C4E4N3_MAGP6</name>
<keyword evidence="3" id="KW-1185">Reference proteome</keyword>
<evidence type="ECO:0000313" key="1">
    <source>
        <dbReference type="EMBL" id="KLU88444.1"/>
    </source>
</evidence>
<protein>
    <submittedName>
        <fullName evidence="1 2">Uncharacterized protein</fullName>
    </submittedName>
</protein>
<evidence type="ECO:0000313" key="3">
    <source>
        <dbReference type="Proteomes" id="UP000011715"/>
    </source>
</evidence>
<dbReference type="EMBL" id="GL876971">
    <property type="protein sequence ID" value="KLU88444.1"/>
    <property type="molecule type" value="Genomic_DNA"/>
</dbReference>
<evidence type="ECO:0000313" key="2">
    <source>
        <dbReference type="EnsemblFungi" id="MAPG_07430T0"/>
    </source>
</evidence>
<gene>
    <name evidence="1" type="ORF">MAPG_07430</name>
</gene>
<sequence length="95" mass="10433">MGSACFLACLPVRTSGIYYLQAPMGTIKTHSPPDSNTPRYDGLAHLLDLGSAAGVFLVSPEPQRYWKDTQRSRPDVSPKTQNLLTLYYSLKCVGV</sequence>
<dbReference type="EnsemblFungi" id="MAPG_07430T0">
    <property type="protein sequence ID" value="MAPG_07430T0"/>
    <property type="gene ID" value="MAPG_07430"/>
</dbReference>